<dbReference type="STRING" id="27342.A0A0H2S6C8"/>
<feature type="compositionally biased region" description="Polar residues" evidence="1">
    <location>
        <begin position="986"/>
        <end position="997"/>
    </location>
</feature>
<feature type="compositionally biased region" description="Basic and acidic residues" evidence="1">
    <location>
        <begin position="781"/>
        <end position="793"/>
    </location>
</feature>
<dbReference type="EMBL" id="KQ085907">
    <property type="protein sequence ID" value="KLO17228.1"/>
    <property type="molecule type" value="Genomic_DNA"/>
</dbReference>
<feature type="region of interest" description="Disordered" evidence="1">
    <location>
        <begin position="479"/>
        <end position="520"/>
    </location>
</feature>
<evidence type="ECO:0000256" key="1">
    <source>
        <dbReference type="SAM" id="MobiDB-lite"/>
    </source>
</evidence>
<feature type="compositionally biased region" description="Low complexity" evidence="1">
    <location>
        <begin position="1068"/>
        <end position="1078"/>
    </location>
</feature>
<dbReference type="Proteomes" id="UP000053477">
    <property type="component" value="Unassembled WGS sequence"/>
</dbReference>
<feature type="compositionally biased region" description="Basic and acidic residues" evidence="1">
    <location>
        <begin position="854"/>
        <end position="866"/>
    </location>
</feature>
<feature type="region of interest" description="Disordered" evidence="1">
    <location>
        <begin position="534"/>
        <end position="569"/>
    </location>
</feature>
<feature type="compositionally biased region" description="Basic and acidic residues" evidence="1">
    <location>
        <begin position="836"/>
        <end position="845"/>
    </location>
</feature>
<proteinExistence type="predicted"/>
<feature type="compositionally biased region" description="Basic and acidic residues" evidence="1">
    <location>
        <begin position="736"/>
        <end position="759"/>
    </location>
</feature>
<gene>
    <name evidence="2" type="ORF">SCHPADRAFT_178058</name>
</gene>
<reference evidence="2 3" key="1">
    <citation type="submission" date="2015-04" db="EMBL/GenBank/DDBJ databases">
        <title>Complete genome sequence of Schizopora paradoxa KUC8140, a cosmopolitan wood degrader in East Asia.</title>
        <authorList>
            <consortium name="DOE Joint Genome Institute"/>
            <person name="Min B."/>
            <person name="Park H."/>
            <person name="Jang Y."/>
            <person name="Kim J.-J."/>
            <person name="Kim K.H."/>
            <person name="Pangilinan J."/>
            <person name="Lipzen A."/>
            <person name="Riley R."/>
            <person name="Grigoriev I.V."/>
            <person name="Spatafora J.W."/>
            <person name="Choi I.-G."/>
        </authorList>
    </citation>
    <scope>NUCLEOTIDE SEQUENCE [LARGE SCALE GENOMIC DNA]</scope>
    <source>
        <strain evidence="2 3">KUC8140</strain>
    </source>
</reference>
<feature type="compositionally biased region" description="Polar residues" evidence="1">
    <location>
        <begin position="904"/>
        <end position="913"/>
    </location>
</feature>
<feature type="compositionally biased region" description="Pro residues" evidence="1">
    <location>
        <begin position="814"/>
        <end position="826"/>
    </location>
</feature>
<dbReference type="InterPro" id="IPR014752">
    <property type="entry name" value="Arrestin-like_C"/>
</dbReference>
<name>A0A0H2S6C8_9AGAM</name>
<feature type="compositionally biased region" description="Polar residues" evidence="1">
    <location>
        <begin position="931"/>
        <end position="940"/>
    </location>
</feature>
<evidence type="ECO:0000313" key="3">
    <source>
        <dbReference type="Proteomes" id="UP000053477"/>
    </source>
</evidence>
<keyword evidence="3" id="KW-1185">Reference proteome</keyword>
<feature type="region of interest" description="Disordered" evidence="1">
    <location>
        <begin position="970"/>
        <end position="1016"/>
    </location>
</feature>
<sequence length="1112" mass="120178">MAAARPESMNATPVHAKARVSLAFSDPLFVAGQHVTGKMELECRADKGLGIGLIKTELFAIQELTSRDHSATSTFLHMTRCFQGPSLPPSNAVLPHPLPGSDPLPPDYFPARKGITTFFFRFPIPPSSPASIDFGKGLARLKYEVRASVDVSWKGERQTVVDRKEVDLVEAVGEPAAGTEQVIVGENGKVWVQGRIVNPFLVAGTSACVELFVKNHSTKKSSSLNLTLSRHLRLPSMMSAAQALQISDTLLNVPFRGPDFTVQPGTEGIANLVFTIPKNARDVRTGKLDTGEEDEGRGQLEMESLFSVQCLITIKMGMGIGSKDIILEIPITVVHPAAMALVEPPPAPPFASFQPHRQSTPERYASPMPVQNRISPPLHAFPYRSPYMSPPLSPQPAYYQPPYYAPPISPPPMHANPWIQPHLIQSYPHDEQYYYPPPPLQLPPVPPLRPSSADPFVAQQLPLLPQEQQAVNNFLSAPLPADATSSAETTEGEVGKGERASRISAHLRQSSRNRSVSPQSHRFPVAIPMVVTESTEEGTTIAPLRSPSTRPLPVPKRSRRARTSNPDVPQDAAFLSASLTSNQNGEILSPRPMLSPKQSFSVDKGTVKSERVEQLELMAADVAKGEATKGEPKDTYEPEMAFINVHFDTEGTPKLPPQPTLSPVALLPKLGGTPPESGLDALERKLLMQVGTRKPESARRPDVRNVLPITIPSPSDPRCDPPNDSAISSLALGADFLKDDSKWPSSSPDDHSVRQDVAERPLPSLPGRSGAKSSEPQKAAKYREQEKRSEAQKLRKAATGRVAAWLGGIELGSTPPPSDTPPPSSPPLASSDEGDMERSDHDPHPLLRSPPNDTVREFEQESREVASLEIPTRSSGFVLHATVDSSPFTLPNPHDEEKADSASKQETNVTTNGFAHLGPVNVPKPVLQRFTLRTPTSPSDTKYDIRSARGGRGGKVASVAAIWSSMTTKESGSQVARNFARPPHNASVTPRTKTSPTLPHRTKTPTPGPGQLRGATTDINLAELTARRAKMIKSTSVPAVVSSSLATPMISSTASLARPGPSARKFLPPTATATTTSSQGHDELKRSPPRTGGTNFGQARLKDLIRKYQQGQ</sequence>
<evidence type="ECO:0000313" key="2">
    <source>
        <dbReference type="EMBL" id="KLO17228.1"/>
    </source>
</evidence>
<feature type="compositionally biased region" description="Basic and acidic residues" evidence="1">
    <location>
        <begin position="893"/>
        <end position="903"/>
    </location>
</feature>
<evidence type="ECO:0008006" key="4">
    <source>
        <dbReference type="Google" id="ProtNLM"/>
    </source>
</evidence>
<accession>A0A0H2S6C8</accession>
<dbReference type="Gene3D" id="2.60.40.640">
    <property type="match status" value="1"/>
</dbReference>
<feature type="compositionally biased region" description="Polar residues" evidence="1">
    <location>
        <begin position="507"/>
        <end position="520"/>
    </location>
</feature>
<feature type="region of interest" description="Disordered" evidence="1">
    <location>
        <begin position="1052"/>
        <end position="1101"/>
    </location>
</feature>
<dbReference type="OrthoDB" id="298939at2759"/>
<protein>
    <recommendedName>
        <fullName evidence="4">Arrestin-like N-terminal domain-containing protein</fullName>
    </recommendedName>
</protein>
<feature type="compositionally biased region" description="Basic and acidic residues" evidence="1">
    <location>
        <begin position="693"/>
        <end position="703"/>
    </location>
</feature>
<organism evidence="2 3">
    <name type="scientific">Schizopora paradoxa</name>
    <dbReference type="NCBI Taxonomy" id="27342"/>
    <lineage>
        <taxon>Eukaryota</taxon>
        <taxon>Fungi</taxon>
        <taxon>Dikarya</taxon>
        <taxon>Basidiomycota</taxon>
        <taxon>Agaricomycotina</taxon>
        <taxon>Agaricomycetes</taxon>
        <taxon>Hymenochaetales</taxon>
        <taxon>Schizoporaceae</taxon>
        <taxon>Schizopora</taxon>
    </lineage>
</organism>
<dbReference type="InParanoid" id="A0A0H2S6C8"/>
<feature type="region of interest" description="Disordered" evidence="1">
    <location>
        <begin position="650"/>
        <end position="951"/>
    </location>
</feature>
<dbReference type="AlphaFoldDB" id="A0A0H2S6C8"/>